<sequence>MNISSLTNYKKSILIVLTLFLGQGVFGQNGFYAGVEMGVLSGRFHYTNEKGYSLSQGSVGTIVGVHFGKRKNGFYYQTGIYRSKPYHPFAEINYDTWKPSKSFSASDGIENYRIPLYVGKEFKIYKRFYGGVGLGFNTIISRDVGVVSGFGTVYYDPSQPVLTATGDSTWGVVRVESRWNFGFESVFTIGMRSKGNFDYFLKAGYLAHFKPFSNETIIHYSNQETITASRVGLNSLTISFGLSYRFRNRIRDSTEKAF</sequence>
<dbReference type="Proteomes" id="UP000486602">
    <property type="component" value="Unassembled WGS sequence"/>
</dbReference>
<comment type="caution">
    <text evidence="1">The sequence shown here is derived from an EMBL/GenBank/DDBJ whole genome shotgun (WGS) entry which is preliminary data.</text>
</comment>
<name>A0A7K3WQI8_9FLAO</name>
<gene>
    <name evidence="1" type="ORF">G3O08_09965</name>
</gene>
<proteinExistence type="predicted"/>
<dbReference type="EMBL" id="JAAGVY010000016">
    <property type="protein sequence ID" value="NEN23826.1"/>
    <property type="molecule type" value="Genomic_DNA"/>
</dbReference>
<evidence type="ECO:0008006" key="3">
    <source>
        <dbReference type="Google" id="ProtNLM"/>
    </source>
</evidence>
<accession>A0A7K3WQI8</accession>
<organism evidence="1 2">
    <name type="scientific">Cryomorpha ignava</name>
    <dbReference type="NCBI Taxonomy" id="101383"/>
    <lineage>
        <taxon>Bacteria</taxon>
        <taxon>Pseudomonadati</taxon>
        <taxon>Bacteroidota</taxon>
        <taxon>Flavobacteriia</taxon>
        <taxon>Flavobacteriales</taxon>
        <taxon>Cryomorphaceae</taxon>
        <taxon>Cryomorpha</taxon>
    </lineage>
</organism>
<evidence type="ECO:0000313" key="1">
    <source>
        <dbReference type="EMBL" id="NEN23826.1"/>
    </source>
</evidence>
<evidence type="ECO:0000313" key="2">
    <source>
        <dbReference type="Proteomes" id="UP000486602"/>
    </source>
</evidence>
<dbReference type="AlphaFoldDB" id="A0A7K3WQI8"/>
<dbReference type="RefSeq" id="WP_163285221.1">
    <property type="nucleotide sequence ID" value="NZ_JAAGVY010000016.1"/>
</dbReference>
<reference evidence="1 2" key="1">
    <citation type="submission" date="2020-02" db="EMBL/GenBank/DDBJ databases">
        <title>Out from the shadows clarifying the taxonomy of the family Cryomorphaceae and related taxa by utilizing the GTDB taxonomic framework.</title>
        <authorList>
            <person name="Bowman J.P."/>
        </authorList>
    </citation>
    <scope>NUCLEOTIDE SEQUENCE [LARGE SCALE GENOMIC DNA]</scope>
    <source>
        <strain evidence="1 2">QSSC 1-22</strain>
    </source>
</reference>
<protein>
    <recommendedName>
        <fullName evidence="3">PorT family protein</fullName>
    </recommendedName>
</protein>
<keyword evidence="2" id="KW-1185">Reference proteome</keyword>